<proteinExistence type="predicted"/>
<dbReference type="GO" id="GO:0016887">
    <property type="term" value="F:ATP hydrolysis activity"/>
    <property type="evidence" value="ECO:0007669"/>
    <property type="project" value="TreeGrafter"/>
</dbReference>
<reference evidence="3" key="2">
    <citation type="submission" date="2025-09" db="UniProtKB">
        <authorList>
            <consortium name="Ensembl"/>
        </authorList>
    </citation>
    <scope>IDENTIFICATION</scope>
</reference>
<evidence type="ECO:0000313" key="4">
    <source>
        <dbReference type="Proteomes" id="UP000472262"/>
    </source>
</evidence>
<dbReference type="GO" id="GO:0005730">
    <property type="term" value="C:nucleolus"/>
    <property type="evidence" value="ECO:0007669"/>
    <property type="project" value="TreeGrafter"/>
</dbReference>
<keyword evidence="4" id="KW-1185">Reference proteome</keyword>
<dbReference type="SUPFAM" id="SSF52540">
    <property type="entry name" value="P-loop containing nucleoside triphosphate hydrolases"/>
    <property type="match status" value="1"/>
</dbReference>
<name>A0A672PSX3_SINGR</name>
<organism evidence="3 4">
    <name type="scientific">Sinocyclocheilus grahami</name>
    <name type="common">Dianchi golden-line fish</name>
    <name type="synonym">Barbus grahami</name>
    <dbReference type="NCBI Taxonomy" id="75366"/>
    <lineage>
        <taxon>Eukaryota</taxon>
        <taxon>Metazoa</taxon>
        <taxon>Chordata</taxon>
        <taxon>Craniata</taxon>
        <taxon>Vertebrata</taxon>
        <taxon>Euteleostomi</taxon>
        <taxon>Actinopterygii</taxon>
        <taxon>Neopterygii</taxon>
        <taxon>Teleostei</taxon>
        <taxon>Ostariophysi</taxon>
        <taxon>Cypriniformes</taxon>
        <taxon>Cyprinidae</taxon>
        <taxon>Cyprininae</taxon>
        <taxon>Sinocyclocheilus</taxon>
    </lineage>
</organism>
<dbReference type="InterPro" id="IPR027417">
    <property type="entry name" value="P-loop_NTPase"/>
</dbReference>
<dbReference type="InParanoid" id="A0A672PSX3"/>
<dbReference type="AlphaFoldDB" id="A0A672PSX3"/>
<dbReference type="Proteomes" id="UP000472262">
    <property type="component" value="Unassembled WGS sequence"/>
</dbReference>
<keyword evidence="2" id="KW-0347">Helicase</keyword>
<dbReference type="PANTHER" id="PTHR18934">
    <property type="entry name" value="ATP-DEPENDENT RNA HELICASE"/>
    <property type="match status" value="1"/>
</dbReference>
<sequence length="84" mass="9361">MVFLKILMERSRLPVKNFKEQIMSTIHDNPVVIIQGATGCGKTTQIPQYILDEFIQAGRASECNIVVTQVSLLKCVLILCARSP</sequence>
<evidence type="ECO:0000256" key="1">
    <source>
        <dbReference type="ARBA" id="ARBA00022801"/>
    </source>
</evidence>
<dbReference type="GO" id="GO:0003724">
    <property type="term" value="F:RNA helicase activity"/>
    <property type="evidence" value="ECO:0007669"/>
    <property type="project" value="TreeGrafter"/>
</dbReference>
<accession>A0A672PSX3</accession>
<protein>
    <recommendedName>
        <fullName evidence="5">Helicase ATP-binding domain-containing protein</fullName>
    </recommendedName>
</protein>
<dbReference type="GO" id="GO:0043138">
    <property type="term" value="F:3'-5' DNA helicase activity"/>
    <property type="evidence" value="ECO:0007669"/>
    <property type="project" value="TreeGrafter"/>
</dbReference>
<dbReference type="Ensembl" id="ENSSGRT00000071343.1">
    <property type="protein sequence ID" value="ENSSGRP00000066928.1"/>
    <property type="gene ID" value="ENSSGRG00000034383.1"/>
</dbReference>
<evidence type="ECO:0008006" key="5">
    <source>
        <dbReference type="Google" id="ProtNLM"/>
    </source>
</evidence>
<dbReference type="GO" id="GO:1990904">
    <property type="term" value="C:ribonucleoprotein complex"/>
    <property type="evidence" value="ECO:0007669"/>
    <property type="project" value="TreeGrafter"/>
</dbReference>
<evidence type="ECO:0000256" key="2">
    <source>
        <dbReference type="ARBA" id="ARBA00022806"/>
    </source>
</evidence>
<dbReference type="Gene3D" id="3.40.50.300">
    <property type="entry name" value="P-loop containing nucleotide triphosphate hydrolases"/>
    <property type="match status" value="1"/>
</dbReference>
<dbReference type="PANTHER" id="PTHR18934:SF119">
    <property type="entry name" value="ATP-DEPENDENT RNA HELICASE A"/>
    <property type="match status" value="1"/>
</dbReference>
<keyword evidence="2" id="KW-0067">ATP-binding</keyword>
<reference evidence="3" key="1">
    <citation type="submission" date="2025-08" db="UniProtKB">
        <authorList>
            <consortium name="Ensembl"/>
        </authorList>
    </citation>
    <scope>IDENTIFICATION</scope>
</reference>
<keyword evidence="1" id="KW-0378">Hydrolase</keyword>
<dbReference type="GO" id="GO:0050684">
    <property type="term" value="P:regulation of mRNA processing"/>
    <property type="evidence" value="ECO:0007669"/>
    <property type="project" value="TreeGrafter"/>
</dbReference>
<keyword evidence="2" id="KW-0547">Nucleotide-binding</keyword>
<dbReference type="GO" id="GO:0003723">
    <property type="term" value="F:RNA binding"/>
    <property type="evidence" value="ECO:0007669"/>
    <property type="project" value="TreeGrafter"/>
</dbReference>
<dbReference type="GO" id="GO:0045944">
    <property type="term" value="P:positive regulation of transcription by RNA polymerase II"/>
    <property type="evidence" value="ECO:0007669"/>
    <property type="project" value="TreeGrafter"/>
</dbReference>
<evidence type="ECO:0000313" key="3">
    <source>
        <dbReference type="Ensembl" id="ENSSGRP00000066928.1"/>
    </source>
</evidence>